<evidence type="ECO:0000259" key="1">
    <source>
        <dbReference type="Pfam" id="PF13622"/>
    </source>
</evidence>
<dbReference type="InterPro" id="IPR049449">
    <property type="entry name" value="TesB_ACOT8-like_N"/>
</dbReference>
<organism evidence="3 4">
    <name type="scientific">Comamonas piscis</name>
    <dbReference type="NCBI Taxonomy" id="1562974"/>
    <lineage>
        <taxon>Bacteria</taxon>
        <taxon>Pseudomonadati</taxon>
        <taxon>Pseudomonadota</taxon>
        <taxon>Betaproteobacteria</taxon>
        <taxon>Burkholderiales</taxon>
        <taxon>Comamonadaceae</taxon>
        <taxon>Comamonas</taxon>
    </lineage>
</organism>
<dbReference type="InterPro" id="IPR029069">
    <property type="entry name" value="HotDog_dom_sf"/>
</dbReference>
<sequence length="280" mass="31097">MSELSTHSEPHAFDRAMALEPAGQNQYAAQASKDYWNMVGPYGGITAAQVAQAVLQHPQRLGELVAITVNYAGAVGERPYVIEAIPARTNRSTQHWIITLREQDAQGQWSTTTTATAMTALARDTWSDDEYAMPEVPPANAVERYTTDFRVEWLNRYSIRPLLGGYPTEWDGATSPSLTRMWVSDEPPRPLDVPALTSLCDVFFPRIWLRRAKRVPVGTVSLTVYVHASAEQLTAVGTQPVLAQAQGQGFRDGFFDQTAQIWSPQGVLLATSHQLVYYKE</sequence>
<proteinExistence type="predicted"/>
<keyword evidence="4" id="KW-1185">Reference proteome</keyword>
<evidence type="ECO:0000313" key="3">
    <source>
        <dbReference type="EMBL" id="QMV75356.1"/>
    </source>
</evidence>
<dbReference type="Gene3D" id="2.40.160.210">
    <property type="entry name" value="Acyl-CoA thioesterase, double hotdog domain"/>
    <property type="match status" value="1"/>
</dbReference>
<dbReference type="Pfam" id="PF20789">
    <property type="entry name" value="4HBT_3C"/>
    <property type="match status" value="1"/>
</dbReference>
<dbReference type="AlphaFoldDB" id="A0A7G5EMY1"/>
<accession>A0A7G5EMY1</accession>
<feature type="domain" description="Acyl-CoA thioesterase-like N-terminal HotDog" evidence="1">
    <location>
        <begin position="34"/>
        <end position="118"/>
    </location>
</feature>
<dbReference type="InterPro" id="IPR049450">
    <property type="entry name" value="ACOT8-like_C"/>
</dbReference>
<name>A0A7G5EMY1_9BURK</name>
<dbReference type="KEGG" id="cpis:HS961_22360"/>
<feature type="domain" description="Acyl-CoA thioesterase-like C-terminal" evidence="2">
    <location>
        <begin position="147"/>
        <end position="277"/>
    </location>
</feature>
<dbReference type="Pfam" id="PF13622">
    <property type="entry name" value="4HBT_3"/>
    <property type="match status" value="1"/>
</dbReference>
<protein>
    <submittedName>
        <fullName evidence="3">Thioesterase family protein</fullName>
    </submittedName>
</protein>
<dbReference type="SUPFAM" id="SSF54637">
    <property type="entry name" value="Thioesterase/thiol ester dehydrase-isomerase"/>
    <property type="match status" value="1"/>
</dbReference>
<gene>
    <name evidence="3" type="ORF">HS961_22360</name>
</gene>
<dbReference type="Proteomes" id="UP000515240">
    <property type="component" value="Chromosome"/>
</dbReference>
<dbReference type="EMBL" id="CP058554">
    <property type="protein sequence ID" value="QMV75356.1"/>
    <property type="molecule type" value="Genomic_DNA"/>
</dbReference>
<evidence type="ECO:0000313" key="4">
    <source>
        <dbReference type="Proteomes" id="UP000515240"/>
    </source>
</evidence>
<reference evidence="3 4" key="1">
    <citation type="journal article" date="2020" name="G3 (Bethesda)">
        <title>CeMbio - The Caenorhabditis elegans Microbiome Resource.</title>
        <authorList>
            <person name="Dirksen P."/>
            <person name="Assie A."/>
            <person name="Zimmermann J."/>
            <person name="Zhang F."/>
            <person name="Tietje A.M."/>
            <person name="Marsh S.A."/>
            <person name="Felix M.A."/>
            <person name="Shapira M."/>
            <person name="Kaleta C."/>
            <person name="Schulenburg H."/>
            <person name="Samuel B."/>
        </authorList>
    </citation>
    <scope>NUCLEOTIDE SEQUENCE [LARGE SCALE GENOMIC DNA]</scope>
    <source>
        <strain evidence="3 4">BIGb0172</strain>
    </source>
</reference>
<dbReference type="InterPro" id="IPR042171">
    <property type="entry name" value="Acyl-CoA_hotdog"/>
</dbReference>
<evidence type="ECO:0000259" key="2">
    <source>
        <dbReference type="Pfam" id="PF20789"/>
    </source>
</evidence>
<dbReference type="RefSeq" id="WP_182325612.1">
    <property type="nucleotide sequence ID" value="NZ_CP058554.1"/>
</dbReference>